<dbReference type="EMBL" id="JAWXRD010000040">
    <property type="protein sequence ID" value="MDX6042812.1"/>
    <property type="molecule type" value="Genomic_DNA"/>
</dbReference>
<accession>A0ABU4QVK5</accession>
<dbReference type="RefSeq" id="WP_319787085.1">
    <property type="nucleotide sequence ID" value="NZ_JAWXRD010000040.1"/>
</dbReference>
<keyword evidence="2" id="KW-1185">Reference proteome</keyword>
<gene>
    <name evidence="1" type="ORF">SIK69_21715</name>
</gene>
<evidence type="ECO:0000313" key="2">
    <source>
        <dbReference type="Proteomes" id="UP001275664"/>
    </source>
</evidence>
<sequence length="169" mass="19621">MKLEHWAIPITSLNGKLLGVELETRVLINGCRVLMGAGKESEYIRHVVYQNQLRMIQGKAAWFKEKGLLCVLSTGTGTRYDDLPFIRYMVAEQLLKDGCDLVRLNRRFTEEHIERLIFPVLIKNIMQYCDKVIVQVTGNNNHKILRESGVWAVQGEYRPIRFEQCEQLL</sequence>
<evidence type="ECO:0000313" key="1">
    <source>
        <dbReference type="EMBL" id="MDX6042812.1"/>
    </source>
</evidence>
<proteinExistence type="predicted"/>
<dbReference type="Proteomes" id="UP001275664">
    <property type="component" value="Unassembled WGS sequence"/>
</dbReference>
<comment type="caution">
    <text evidence="1">The sequence shown here is derived from an EMBL/GenBank/DDBJ whole genome shotgun (WGS) entry which is preliminary data.</text>
</comment>
<protein>
    <submittedName>
        <fullName evidence="1">Uncharacterized protein</fullName>
    </submittedName>
</protein>
<organism evidence="1 2">
    <name type="scientific">Scandinavium lactucae</name>
    <dbReference type="NCBI Taxonomy" id="3095028"/>
    <lineage>
        <taxon>Bacteria</taxon>
        <taxon>Pseudomonadati</taxon>
        <taxon>Pseudomonadota</taxon>
        <taxon>Gammaproteobacteria</taxon>
        <taxon>Enterobacterales</taxon>
        <taxon>Enterobacteriaceae</taxon>
        <taxon>Scandinavium</taxon>
    </lineage>
</organism>
<name>A0ABU4QVK5_9ENTR</name>
<reference evidence="1 2" key="1">
    <citation type="submission" date="2023-11" db="EMBL/GenBank/DDBJ databases">
        <title>Scandinavium wanjuensis sp. nov., isolated from lettuce South Korea.</title>
        <authorList>
            <person name="Park J."/>
            <person name="Park S."/>
            <person name="Oh K.K."/>
            <person name="Cho G.S."/>
            <person name="Franz C.M.A.P."/>
        </authorList>
    </citation>
    <scope>NUCLEOTIDE SEQUENCE [LARGE SCALE GENOMIC DNA]</scope>
    <source>
        <strain evidence="1 2">V105_6</strain>
    </source>
</reference>